<protein>
    <submittedName>
        <fullName evidence="2">DUF5134 domain-containing protein</fullName>
    </submittedName>
</protein>
<sequence length="218" mass="22949">MFLLLTRSMDTPVDVVHVMLTMLFALAAVHALRHGVRSPGTGCRDRVDHLLHFAMAVAMAAMAWSPGRPLYGRTMTVLFTAAALWFPLTALCRRTADTAAAIAGRLQPAAGMAAMAWMLRTPHGRAVPSHETLAGGVPVAHHGAALGHTAGASATGEWGTGLLAVYLLVCAMRSLTRPMPSLRCATAATHRAAATDPYGHLRDGAMTLGTAVMVLMPH</sequence>
<organism evidence="2">
    <name type="scientific">Streptomyces sp. R39</name>
    <dbReference type="NCBI Taxonomy" id="3238631"/>
    <lineage>
        <taxon>Bacteria</taxon>
        <taxon>Bacillati</taxon>
        <taxon>Actinomycetota</taxon>
        <taxon>Actinomycetes</taxon>
        <taxon>Kitasatosporales</taxon>
        <taxon>Streptomycetaceae</taxon>
        <taxon>Streptomyces</taxon>
    </lineage>
</organism>
<keyword evidence="1" id="KW-0472">Membrane</keyword>
<dbReference type="RefSeq" id="WP_369226956.1">
    <property type="nucleotide sequence ID" value="NZ_CP163441.1"/>
</dbReference>
<keyword evidence="1" id="KW-1133">Transmembrane helix</keyword>
<name>A0AB39R158_9ACTN</name>
<feature type="transmembrane region" description="Helical" evidence="1">
    <location>
        <begin position="47"/>
        <end position="64"/>
    </location>
</feature>
<gene>
    <name evidence="2" type="ORF">AB5J52_40945</name>
</gene>
<proteinExistence type="predicted"/>
<dbReference type="Pfam" id="PF17197">
    <property type="entry name" value="DUF5134"/>
    <property type="match status" value="1"/>
</dbReference>
<feature type="transmembrane region" description="Helical" evidence="1">
    <location>
        <begin position="15"/>
        <end position="35"/>
    </location>
</feature>
<dbReference type="InterPro" id="IPR033458">
    <property type="entry name" value="DUF5134"/>
</dbReference>
<evidence type="ECO:0000256" key="1">
    <source>
        <dbReference type="SAM" id="Phobius"/>
    </source>
</evidence>
<dbReference type="EMBL" id="CP163441">
    <property type="protein sequence ID" value="XDQ48126.1"/>
    <property type="molecule type" value="Genomic_DNA"/>
</dbReference>
<dbReference type="AlphaFoldDB" id="A0AB39R158"/>
<feature type="transmembrane region" description="Helical" evidence="1">
    <location>
        <begin position="70"/>
        <end position="92"/>
    </location>
</feature>
<accession>A0AB39R158</accession>
<keyword evidence="1" id="KW-0812">Transmembrane</keyword>
<evidence type="ECO:0000313" key="2">
    <source>
        <dbReference type="EMBL" id="XDQ48126.1"/>
    </source>
</evidence>
<reference evidence="2" key="1">
    <citation type="submission" date="2024-07" db="EMBL/GenBank/DDBJ databases">
        <authorList>
            <person name="Yu S.T."/>
        </authorList>
    </citation>
    <scope>NUCLEOTIDE SEQUENCE</scope>
    <source>
        <strain evidence="2">R39</strain>
    </source>
</reference>